<evidence type="ECO:0000313" key="2">
    <source>
        <dbReference type="Proteomes" id="UP000037035"/>
    </source>
</evidence>
<feature type="non-terminal residue" evidence="1">
    <location>
        <position position="1"/>
    </location>
</feature>
<dbReference type="AlphaFoldDB" id="A0A0L6V3M7"/>
<gene>
    <name evidence="1" type="ORF">VP01_269g1</name>
</gene>
<evidence type="ECO:0000313" key="1">
    <source>
        <dbReference type="EMBL" id="KNZ55371.1"/>
    </source>
</evidence>
<accession>A0A0L6V3M7</accession>
<sequence length="178" mass="20343">DHNMDVICIFPSSKDMVDAEMALTLVYSGSKNRTMTISCVRRFHSCKGNKENFSNMDSFSQGKFPMVSHLCRGNPWPDGNLELAIMFLEKSFWGCKKLLDQFICGDSQRNLSRIDALAMTPLILRVSYLMGTLPFCCESYFPRVLFVCRIIILALKALTKSYFPYKIGCSNRTFLRTN</sequence>
<dbReference type="STRING" id="27349.A0A0L6V3M7"/>
<protein>
    <submittedName>
        <fullName evidence="1">Uncharacterized protein</fullName>
    </submittedName>
</protein>
<dbReference type="EMBL" id="LAVV01007612">
    <property type="protein sequence ID" value="KNZ55371.1"/>
    <property type="molecule type" value="Genomic_DNA"/>
</dbReference>
<dbReference type="VEuPathDB" id="FungiDB:VP01_269g1"/>
<proteinExistence type="predicted"/>
<reference evidence="1 2" key="1">
    <citation type="submission" date="2015-08" db="EMBL/GenBank/DDBJ databases">
        <title>Next Generation Sequencing and Analysis of the Genome of Puccinia sorghi L Schw, the Causal Agent of Maize Common Rust.</title>
        <authorList>
            <person name="Rochi L."/>
            <person name="Burguener G."/>
            <person name="Darino M."/>
            <person name="Turjanski A."/>
            <person name="Kreff E."/>
            <person name="Dieguez M.J."/>
            <person name="Sacco F."/>
        </authorList>
    </citation>
    <scope>NUCLEOTIDE SEQUENCE [LARGE SCALE GENOMIC DNA]</scope>
    <source>
        <strain evidence="1 2">RO10H11247</strain>
    </source>
</reference>
<dbReference type="Proteomes" id="UP000037035">
    <property type="component" value="Unassembled WGS sequence"/>
</dbReference>
<comment type="caution">
    <text evidence="1">The sequence shown here is derived from an EMBL/GenBank/DDBJ whole genome shotgun (WGS) entry which is preliminary data.</text>
</comment>
<name>A0A0L6V3M7_9BASI</name>
<organism evidence="1 2">
    <name type="scientific">Puccinia sorghi</name>
    <dbReference type="NCBI Taxonomy" id="27349"/>
    <lineage>
        <taxon>Eukaryota</taxon>
        <taxon>Fungi</taxon>
        <taxon>Dikarya</taxon>
        <taxon>Basidiomycota</taxon>
        <taxon>Pucciniomycotina</taxon>
        <taxon>Pucciniomycetes</taxon>
        <taxon>Pucciniales</taxon>
        <taxon>Pucciniaceae</taxon>
        <taxon>Puccinia</taxon>
    </lineage>
</organism>
<keyword evidence="2" id="KW-1185">Reference proteome</keyword>